<evidence type="ECO:0000256" key="12">
    <source>
        <dbReference type="SAM" id="Coils"/>
    </source>
</evidence>
<dbReference type="GO" id="GO:0005634">
    <property type="term" value="C:nucleus"/>
    <property type="evidence" value="ECO:0007669"/>
    <property type="project" value="UniProtKB-SubCell"/>
</dbReference>
<dbReference type="Gene3D" id="1.10.418.60">
    <property type="entry name" value="Ncd80 complex, Nuf2 subunit"/>
    <property type="match status" value="1"/>
</dbReference>
<evidence type="ECO:0000259" key="14">
    <source>
        <dbReference type="Pfam" id="PF18595"/>
    </source>
</evidence>
<protein>
    <submittedName>
        <fullName evidence="15">Nuf2 family-domain-containing protein</fullName>
    </submittedName>
</protein>
<dbReference type="STRING" id="71784.A0A1Y2AE46"/>
<dbReference type="GO" id="GO:0007052">
    <property type="term" value="P:mitotic spindle organization"/>
    <property type="evidence" value="ECO:0007669"/>
    <property type="project" value="TreeGrafter"/>
</dbReference>
<dbReference type="Pfam" id="PF03800">
    <property type="entry name" value="Nuf2"/>
    <property type="match status" value="1"/>
</dbReference>
<dbReference type="InParanoid" id="A0A1Y2AE46"/>
<evidence type="ECO:0000256" key="2">
    <source>
        <dbReference type="ARBA" id="ARBA00004629"/>
    </source>
</evidence>
<keyword evidence="7" id="KW-0995">Kinetochore</keyword>
<comment type="similarity">
    <text evidence="3">Belongs to the NUF2 family.</text>
</comment>
<dbReference type="GO" id="GO:0045132">
    <property type="term" value="P:meiotic chromosome segregation"/>
    <property type="evidence" value="ECO:0007669"/>
    <property type="project" value="TreeGrafter"/>
</dbReference>
<dbReference type="GO" id="GO:0044877">
    <property type="term" value="F:protein-containing complex binding"/>
    <property type="evidence" value="ECO:0007669"/>
    <property type="project" value="TreeGrafter"/>
</dbReference>
<comment type="caution">
    <text evidence="15">The sequence shown here is derived from an EMBL/GenBank/DDBJ whole genome shotgun (WGS) entry which is preliminary data.</text>
</comment>
<dbReference type="PANTHER" id="PTHR21650">
    <property type="entry name" value="MEMBRALIN/KINETOCHORE PROTEIN NUF2"/>
    <property type="match status" value="1"/>
</dbReference>
<evidence type="ECO:0000256" key="10">
    <source>
        <dbReference type="ARBA" id="ARBA00023306"/>
    </source>
</evidence>
<dbReference type="InterPro" id="IPR038275">
    <property type="entry name" value="Nuf2_N_sf"/>
</dbReference>
<evidence type="ECO:0000313" key="16">
    <source>
        <dbReference type="Proteomes" id="UP000193986"/>
    </source>
</evidence>
<keyword evidence="9" id="KW-0539">Nucleus</keyword>
<dbReference type="AlphaFoldDB" id="A0A1Y2AE46"/>
<evidence type="ECO:0000256" key="6">
    <source>
        <dbReference type="ARBA" id="ARBA00022776"/>
    </source>
</evidence>
<evidence type="ECO:0000256" key="11">
    <source>
        <dbReference type="ARBA" id="ARBA00023328"/>
    </source>
</evidence>
<evidence type="ECO:0000256" key="4">
    <source>
        <dbReference type="ARBA" id="ARBA00022454"/>
    </source>
</evidence>
<dbReference type="FunCoup" id="A0A1Y2AE46">
    <property type="interactions" value="65"/>
</dbReference>
<dbReference type="InterPro" id="IPR005549">
    <property type="entry name" value="Kinetochore_Nuf2_N"/>
</dbReference>
<keyword evidence="6" id="KW-0498">Mitosis</keyword>
<gene>
    <name evidence="15" type="ORF">BCR39DRAFT_474894</name>
</gene>
<evidence type="ECO:0000256" key="7">
    <source>
        <dbReference type="ARBA" id="ARBA00022838"/>
    </source>
</evidence>
<reference evidence="15 16" key="1">
    <citation type="submission" date="2016-07" db="EMBL/GenBank/DDBJ databases">
        <title>Pervasive Adenine N6-methylation of Active Genes in Fungi.</title>
        <authorList>
            <consortium name="DOE Joint Genome Institute"/>
            <person name="Mondo S.J."/>
            <person name="Dannebaum R.O."/>
            <person name="Kuo R.C."/>
            <person name="Labutti K."/>
            <person name="Haridas S."/>
            <person name="Kuo A."/>
            <person name="Salamov A."/>
            <person name="Ahrendt S.R."/>
            <person name="Lipzen A."/>
            <person name="Sullivan W."/>
            <person name="Andreopoulos W.B."/>
            <person name="Clum A."/>
            <person name="Lindquist E."/>
            <person name="Daum C."/>
            <person name="Ramamoorthy G.K."/>
            <person name="Gryganskyi A."/>
            <person name="Culley D."/>
            <person name="Magnuson J.K."/>
            <person name="James T.Y."/>
            <person name="O'Malley M.A."/>
            <person name="Stajich J.E."/>
            <person name="Spatafora J.W."/>
            <person name="Visel A."/>
            <person name="Grigoriev I.V."/>
        </authorList>
    </citation>
    <scope>NUCLEOTIDE SEQUENCE [LARGE SCALE GENOMIC DNA]</scope>
    <source>
        <strain evidence="15 16">68-887.2</strain>
    </source>
</reference>
<keyword evidence="5" id="KW-0132">Cell division</keyword>
<dbReference type="Pfam" id="PF18595">
    <property type="entry name" value="Nuf2_DHR10-like"/>
    <property type="match status" value="1"/>
</dbReference>
<feature type="domain" description="Kinetochore protein Nuf2 N-terminal" evidence="13">
    <location>
        <begin position="15"/>
        <end position="146"/>
    </location>
</feature>
<dbReference type="GO" id="GO:0031262">
    <property type="term" value="C:Ndc80 complex"/>
    <property type="evidence" value="ECO:0007669"/>
    <property type="project" value="InterPro"/>
</dbReference>
<name>A0A1Y2AE46_9TREE</name>
<accession>A0A1Y2AE46</accession>
<evidence type="ECO:0000259" key="13">
    <source>
        <dbReference type="Pfam" id="PF03800"/>
    </source>
</evidence>
<dbReference type="OrthoDB" id="8194677at2759"/>
<evidence type="ECO:0000256" key="8">
    <source>
        <dbReference type="ARBA" id="ARBA00023054"/>
    </source>
</evidence>
<keyword evidence="4" id="KW-0158">Chromosome</keyword>
<evidence type="ECO:0000256" key="9">
    <source>
        <dbReference type="ARBA" id="ARBA00023242"/>
    </source>
</evidence>
<evidence type="ECO:0000313" key="15">
    <source>
        <dbReference type="EMBL" id="ORY20756.1"/>
    </source>
</evidence>
<dbReference type="PANTHER" id="PTHR21650:SF2">
    <property type="entry name" value="KINETOCHORE PROTEIN NUF2"/>
    <property type="match status" value="1"/>
</dbReference>
<evidence type="ECO:0000256" key="1">
    <source>
        <dbReference type="ARBA" id="ARBA00004123"/>
    </source>
</evidence>
<feature type="coiled-coil region" evidence="12">
    <location>
        <begin position="142"/>
        <end position="232"/>
    </location>
</feature>
<dbReference type="EMBL" id="MCFC01000126">
    <property type="protein sequence ID" value="ORY20756.1"/>
    <property type="molecule type" value="Genomic_DNA"/>
</dbReference>
<evidence type="ECO:0000256" key="5">
    <source>
        <dbReference type="ARBA" id="ARBA00022618"/>
    </source>
</evidence>
<keyword evidence="11" id="KW-0137">Centromere</keyword>
<sequence>MSQARTKQAPDYPGFPMMTTSEILDCLSALGINVMPEDMTKPSANSVQMIYTALLDALMGAPMELLDGPRAALMGMMEYKDIYADALQFTMFFNHVRRLVSLCGIQNFAMSDLTRPDAGRLRLQLSGLMNFAKFRDERTQFIDALKLKIQRQADKTAKLRRNLDKIEADIEEITAKNAEERPLTEEARKINEGVRNELLELRSQQVKLSHEVEELKKERQAVMDLAATKQHELTSLTQHSVQARSRLVQSPDRIKRHISEMSSSVAAEKSTLASFQRKARELGNRLEVYGGLEMDLKGLIDLEKGIDEQRGRVEETRRSMLALKAKLEGKEIESQGMAARLDQLDRQLQNASDKVQRQQELGQDMRQRAKDKVEHLKQQYMIKSKERGVWQKERDLLLAEQRELEAEMNAFTTAHEQEIDELLQEYWTMRKQAEDYMNTMTVKLGLKLVV</sequence>
<dbReference type="GO" id="GO:0051383">
    <property type="term" value="P:kinetochore organization"/>
    <property type="evidence" value="ECO:0007669"/>
    <property type="project" value="TreeGrafter"/>
</dbReference>
<dbReference type="InterPro" id="IPR041112">
    <property type="entry name" value="Nuf2_DHR10-like"/>
</dbReference>
<comment type="subcellular location">
    <subcellularLocation>
        <location evidence="2">Chromosome</location>
        <location evidence="2">Centromere</location>
        <location evidence="2">Kinetochore</location>
    </subcellularLocation>
    <subcellularLocation>
        <location evidence="1">Nucleus</location>
    </subcellularLocation>
</comment>
<organism evidence="15 16">
    <name type="scientific">Naematelia encephala</name>
    <dbReference type="NCBI Taxonomy" id="71784"/>
    <lineage>
        <taxon>Eukaryota</taxon>
        <taxon>Fungi</taxon>
        <taxon>Dikarya</taxon>
        <taxon>Basidiomycota</taxon>
        <taxon>Agaricomycotina</taxon>
        <taxon>Tremellomycetes</taxon>
        <taxon>Tremellales</taxon>
        <taxon>Naemateliaceae</taxon>
        <taxon>Naematelia</taxon>
    </lineage>
</organism>
<dbReference type="GO" id="GO:0051301">
    <property type="term" value="P:cell division"/>
    <property type="evidence" value="ECO:0007669"/>
    <property type="project" value="UniProtKB-KW"/>
</dbReference>
<feature type="domain" description="Nuf2 DHR10-like" evidence="14">
    <location>
        <begin position="262"/>
        <end position="378"/>
    </location>
</feature>
<keyword evidence="10" id="KW-0131">Cell cycle</keyword>
<proteinExistence type="inferred from homology"/>
<keyword evidence="16" id="KW-1185">Reference proteome</keyword>
<keyword evidence="8 12" id="KW-0175">Coiled coil</keyword>
<dbReference type="Proteomes" id="UP000193986">
    <property type="component" value="Unassembled WGS sequence"/>
</dbReference>
<dbReference type="GO" id="GO:0051315">
    <property type="term" value="P:attachment of mitotic spindle microtubules to kinetochore"/>
    <property type="evidence" value="ECO:0007669"/>
    <property type="project" value="TreeGrafter"/>
</dbReference>
<feature type="coiled-coil region" evidence="12">
    <location>
        <begin position="306"/>
        <end position="386"/>
    </location>
</feature>
<evidence type="ECO:0000256" key="3">
    <source>
        <dbReference type="ARBA" id="ARBA00005498"/>
    </source>
</evidence>